<dbReference type="PANTHER" id="PTHR11558:SF11">
    <property type="entry name" value="SPERMIDINE SYNTHASE"/>
    <property type="match status" value="1"/>
</dbReference>
<dbReference type="InterPro" id="IPR030373">
    <property type="entry name" value="PABS_CS"/>
</dbReference>
<feature type="domain" description="Sm" evidence="12">
    <location>
        <begin position="3"/>
        <end position="77"/>
    </location>
</feature>
<evidence type="ECO:0000256" key="1">
    <source>
        <dbReference type="ARBA" id="ARBA00004123"/>
    </source>
</evidence>
<keyword evidence="6 10" id="KW-0808">Transferase</keyword>
<dbReference type="PANTHER" id="PTHR11558">
    <property type="entry name" value="SPERMIDINE/SPERMINE SYNTHASE"/>
    <property type="match status" value="1"/>
</dbReference>
<feature type="domain" description="PABS" evidence="11">
    <location>
        <begin position="115"/>
        <end position="379"/>
    </location>
</feature>
<dbReference type="HAMAP" id="MF_00198">
    <property type="entry name" value="Spermidine_synth"/>
    <property type="match status" value="1"/>
</dbReference>
<evidence type="ECO:0000256" key="7">
    <source>
        <dbReference type="ARBA" id="ARBA00023187"/>
    </source>
</evidence>
<dbReference type="GO" id="GO:0004766">
    <property type="term" value="F:spermidine synthase activity"/>
    <property type="evidence" value="ECO:0007669"/>
    <property type="project" value="TreeGrafter"/>
</dbReference>
<dbReference type="InterPro" id="IPR029063">
    <property type="entry name" value="SAM-dependent_MTases_sf"/>
</dbReference>
<dbReference type="Gene3D" id="2.30.140.10">
    <property type="entry name" value="Spermidine synthase, tetramerisation domain"/>
    <property type="match status" value="1"/>
</dbReference>
<dbReference type="InterPro" id="IPR034099">
    <property type="entry name" value="SmD3"/>
</dbReference>
<dbReference type="PROSITE" id="PS01330">
    <property type="entry name" value="PABS_1"/>
    <property type="match status" value="1"/>
</dbReference>
<proteinExistence type="inferred from homology"/>
<dbReference type="Proteomes" id="UP001306508">
    <property type="component" value="Unassembled WGS sequence"/>
</dbReference>
<dbReference type="SUPFAM" id="SSF50182">
    <property type="entry name" value="Sm-like ribonucleoproteins"/>
    <property type="match status" value="1"/>
</dbReference>
<dbReference type="GO" id="GO:0005829">
    <property type="term" value="C:cytosol"/>
    <property type="evidence" value="ECO:0007669"/>
    <property type="project" value="UniProtKB-SubCell"/>
</dbReference>
<evidence type="ECO:0008006" key="15">
    <source>
        <dbReference type="Google" id="ProtNLM"/>
    </source>
</evidence>
<keyword evidence="8" id="KW-0539">Nucleus</keyword>
<dbReference type="GO" id="GO:0015940">
    <property type="term" value="P:pantothenate biosynthetic process"/>
    <property type="evidence" value="ECO:0007669"/>
    <property type="project" value="UniProtKB-ARBA"/>
</dbReference>
<comment type="similarity">
    <text evidence="4">Belongs to the snRNP core protein family.</text>
</comment>
<dbReference type="Pfam" id="PF01564">
    <property type="entry name" value="Spermine_synth"/>
    <property type="match status" value="1"/>
</dbReference>
<dbReference type="CDD" id="cd02440">
    <property type="entry name" value="AdoMet_MTases"/>
    <property type="match status" value="1"/>
</dbReference>
<dbReference type="Pfam" id="PF17284">
    <property type="entry name" value="Spermine_synt_N"/>
    <property type="match status" value="1"/>
</dbReference>
<feature type="active site" description="Proton acceptor" evidence="10">
    <location>
        <position position="296"/>
    </location>
</feature>
<evidence type="ECO:0000259" key="12">
    <source>
        <dbReference type="PROSITE" id="PS52002"/>
    </source>
</evidence>
<keyword evidence="9" id="KW-0687">Ribonucleoprotein</keyword>
<evidence type="ECO:0000313" key="13">
    <source>
        <dbReference type="EMBL" id="KAK5773669.1"/>
    </source>
</evidence>
<sequence>MSIPIKLLNEAQGHTITLELSNGDTYRGKLVESEDNMNMQLRDVTLTPMESHKGVTRMDNVFIRGSQIRFITLPEMLKHAPLFKKQALKPQPPIRGPLNRGRVQQHTKDHPWIKDGWFRELSDKCFPGQAFTLRVDKILESYKTEFQEVLVFYNKQYGNVLVLDGIIQCTERDEFAYQEMIAHIPLYLHHNPKRVLIIGGGDGGVLREVLKHKCVEDAIMVEIDQNIISLAKKYFPSMSTGLQLQPQSSTKTADPEKETSKFIDPRVQLNICDGFEYLKKISLGPQDNKFDIIITDSSDPEGPAEAFFHRDYFQLLKDSLRDPNHGLIISQTSENVWLNMDYLTGLIRQTRSVFSNVEYCYTMVPSYTSGQLGLLICNNNRDKNLRVPIREPTELEQDQLKYYNKNIHSASFVLPKWVEAKWNKSP</sequence>
<dbReference type="PROSITE" id="PS52002">
    <property type="entry name" value="SM"/>
    <property type="match status" value="1"/>
</dbReference>
<reference evidence="14" key="1">
    <citation type="submission" date="2023-07" db="EMBL/GenBank/DDBJ databases">
        <title>A draft genome of Kazachstania heterogenica Y-27499.</title>
        <authorList>
            <person name="Donic C."/>
            <person name="Kralova J.S."/>
            <person name="Fidel L."/>
            <person name="Ben-Dor S."/>
            <person name="Jung S."/>
        </authorList>
    </citation>
    <scope>NUCLEOTIDE SEQUENCE [LARGE SCALE GENOMIC DNA]</scope>
    <source>
        <strain evidence="14">Y27499</strain>
    </source>
</reference>
<dbReference type="Gene3D" id="3.40.50.150">
    <property type="entry name" value="Vaccinia Virus protein VP39"/>
    <property type="match status" value="1"/>
</dbReference>
<dbReference type="Gene3D" id="2.30.30.100">
    <property type="match status" value="1"/>
</dbReference>
<comment type="similarity">
    <text evidence="3">Belongs to the spermidine/spermine synthase family.</text>
</comment>
<dbReference type="Pfam" id="PF01423">
    <property type="entry name" value="LSM"/>
    <property type="match status" value="1"/>
</dbReference>
<evidence type="ECO:0000313" key="14">
    <source>
        <dbReference type="Proteomes" id="UP001306508"/>
    </source>
</evidence>
<dbReference type="GO" id="GO:0008295">
    <property type="term" value="P:spermidine biosynthetic process"/>
    <property type="evidence" value="ECO:0007669"/>
    <property type="project" value="TreeGrafter"/>
</dbReference>
<dbReference type="NCBIfam" id="NF002010">
    <property type="entry name" value="PRK00811.1"/>
    <property type="match status" value="1"/>
</dbReference>
<dbReference type="CDD" id="cd01721">
    <property type="entry name" value="Sm_D3"/>
    <property type="match status" value="1"/>
</dbReference>
<dbReference type="InterPro" id="IPR047575">
    <property type="entry name" value="Sm"/>
</dbReference>
<accession>A0AAN7ZRA5</accession>
<dbReference type="AlphaFoldDB" id="A0AAN7ZRA5"/>
<dbReference type="InterPro" id="IPR035246">
    <property type="entry name" value="Spermidine_synt_N"/>
</dbReference>
<protein>
    <recommendedName>
        <fullName evidence="15">Spermidine synthase</fullName>
    </recommendedName>
</protein>
<dbReference type="InterPro" id="IPR010920">
    <property type="entry name" value="LSM_dom_sf"/>
</dbReference>
<dbReference type="GO" id="GO:0003723">
    <property type="term" value="F:RNA binding"/>
    <property type="evidence" value="ECO:0007669"/>
    <property type="project" value="InterPro"/>
</dbReference>
<evidence type="ECO:0000256" key="5">
    <source>
        <dbReference type="ARBA" id="ARBA00022664"/>
    </source>
</evidence>
<dbReference type="InterPro" id="IPR030374">
    <property type="entry name" value="PABS"/>
</dbReference>
<evidence type="ECO:0000256" key="3">
    <source>
        <dbReference type="ARBA" id="ARBA00007867"/>
    </source>
</evidence>
<comment type="subcellular location">
    <subcellularLocation>
        <location evidence="2">Cytoplasm</location>
        <location evidence="2">Cytosol</location>
    </subcellularLocation>
    <subcellularLocation>
        <location evidence="1">Nucleus</location>
    </subcellularLocation>
</comment>
<dbReference type="SMART" id="SM00651">
    <property type="entry name" value="Sm"/>
    <property type="match status" value="1"/>
</dbReference>
<keyword evidence="10" id="KW-0620">Polyamine biosynthesis</keyword>
<evidence type="ECO:0000256" key="4">
    <source>
        <dbReference type="ARBA" id="ARBA00008146"/>
    </source>
</evidence>
<dbReference type="GO" id="GO:0000387">
    <property type="term" value="P:spliceosomal snRNP assembly"/>
    <property type="evidence" value="ECO:0007669"/>
    <property type="project" value="InterPro"/>
</dbReference>
<dbReference type="EMBL" id="JAWIZZ010000071">
    <property type="protein sequence ID" value="KAK5773669.1"/>
    <property type="molecule type" value="Genomic_DNA"/>
</dbReference>
<dbReference type="InterPro" id="IPR001163">
    <property type="entry name" value="Sm_dom_euk/arc"/>
</dbReference>
<gene>
    <name evidence="13" type="ORF">RI543_004978</name>
</gene>
<dbReference type="GO" id="GO:0005685">
    <property type="term" value="C:U1 snRNP"/>
    <property type="evidence" value="ECO:0007669"/>
    <property type="project" value="UniProtKB-ARBA"/>
</dbReference>
<keyword evidence="7" id="KW-0508">mRNA splicing</keyword>
<evidence type="ECO:0000256" key="9">
    <source>
        <dbReference type="ARBA" id="ARBA00023274"/>
    </source>
</evidence>
<dbReference type="FunFam" id="2.30.140.10:FF:000001">
    <property type="entry name" value="SPE3p Spermidine synthase"/>
    <property type="match status" value="1"/>
</dbReference>
<dbReference type="InterPro" id="IPR001045">
    <property type="entry name" value="Spermi_synthase"/>
</dbReference>
<dbReference type="InterPro" id="IPR037163">
    <property type="entry name" value="Spermidine_synt_N_sf"/>
</dbReference>
<evidence type="ECO:0000256" key="6">
    <source>
        <dbReference type="ARBA" id="ARBA00022679"/>
    </source>
</evidence>
<evidence type="ECO:0000256" key="2">
    <source>
        <dbReference type="ARBA" id="ARBA00004514"/>
    </source>
</evidence>
<comment type="caution">
    <text evidence="13">The sequence shown here is derived from an EMBL/GenBank/DDBJ whole genome shotgun (WGS) entry which is preliminary data.</text>
</comment>
<organism evidence="13 14">
    <name type="scientific">Arxiozyma heterogenica</name>
    <dbReference type="NCBI Taxonomy" id="278026"/>
    <lineage>
        <taxon>Eukaryota</taxon>
        <taxon>Fungi</taxon>
        <taxon>Dikarya</taxon>
        <taxon>Ascomycota</taxon>
        <taxon>Saccharomycotina</taxon>
        <taxon>Saccharomycetes</taxon>
        <taxon>Saccharomycetales</taxon>
        <taxon>Saccharomycetaceae</taxon>
        <taxon>Arxiozyma</taxon>
    </lineage>
</organism>
<name>A0AAN7ZRA5_9SACH</name>
<keyword evidence="5" id="KW-0507">mRNA processing</keyword>
<dbReference type="FunFam" id="3.40.50.150:FF:000013">
    <property type="entry name" value="Spermidine synthase"/>
    <property type="match status" value="1"/>
</dbReference>
<evidence type="ECO:0000256" key="10">
    <source>
        <dbReference type="PROSITE-ProRule" id="PRU00354"/>
    </source>
</evidence>
<dbReference type="FunFam" id="2.30.30.100:FF:000002">
    <property type="entry name" value="Small nuclear ribonucleoprotein Sm D3"/>
    <property type="match status" value="1"/>
</dbReference>
<evidence type="ECO:0000259" key="11">
    <source>
        <dbReference type="PROSITE" id="PS51006"/>
    </source>
</evidence>
<dbReference type="SUPFAM" id="SSF53335">
    <property type="entry name" value="S-adenosyl-L-methionine-dependent methyltransferases"/>
    <property type="match status" value="1"/>
</dbReference>
<keyword evidence="14" id="KW-1185">Reference proteome</keyword>
<dbReference type="GO" id="GO:0005681">
    <property type="term" value="C:spliceosomal complex"/>
    <property type="evidence" value="ECO:0007669"/>
    <property type="project" value="InterPro"/>
</dbReference>
<evidence type="ECO:0000256" key="8">
    <source>
        <dbReference type="ARBA" id="ARBA00023242"/>
    </source>
</evidence>
<dbReference type="PROSITE" id="PS51006">
    <property type="entry name" value="PABS_2"/>
    <property type="match status" value="1"/>
</dbReference>